<organism evidence="2 3">
    <name type="scientific">Oikopleura dioica</name>
    <name type="common">Tunicate</name>
    <dbReference type="NCBI Taxonomy" id="34765"/>
    <lineage>
        <taxon>Eukaryota</taxon>
        <taxon>Metazoa</taxon>
        <taxon>Chordata</taxon>
        <taxon>Tunicata</taxon>
        <taxon>Appendicularia</taxon>
        <taxon>Copelata</taxon>
        <taxon>Oikopleuridae</taxon>
        <taxon>Oikopleura</taxon>
    </lineage>
</organism>
<gene>
    <name evidence="2" type="ORF">OKIOD_LOCUS1516</name>
</gene>
<feature type="signal peptide" evidence="1">
    <location>
        <begin position="1"/>
        <end position="15"/>
    </location>
</feature>
<proteinExistence type="predicted"/>
<name>A0ABN7RRQ4_OIKDI</name>
<evidence type="ECO:0000313" key="2">
    <source>
        <dbReference type="EMBL" id="CAG5081773.1"/>
    </source>
</evidence>
<protein>
    <submittedName>
        <fullName evidence="2">Oidioi.mRNA.OKI2018_I69.PAR.g9958.t1.cds</fullName>
    </submittedName>
</protein>
<feature type="chain" id="PRO_5047120200" evidence="1">
    <location>
        <begin position="16"/>
        <end position="133"/>
    </location>
</feature>
<accession>A0ABN7RRQ4</accession>
<reference evidence="2 3" key="1">
    <citation type="submission" date="2021-04" db="EMBL/GenBank/DDBJ databases">
        <authorList>
            <person name="Bliznina A."/>
        </authorList>
    </citation>
    <scope>NUCLEOTIDE SEQUENCE [LARGE SCALE GENOMIC DNA]</scope>
</reference>
<keyword evidence="3" id="KW-1185">Reference proteome</keyword>
<dbReference type="EMBL" id="OU015568">
    <property type="protein sequence ID" value="CAG5081773.1"/>
    <property type="molecule type" value="Genomic_DNA"/>
</dbReference>
<dbReference type="Proteomes" id="UP001158576">
    <property type="component" value="Chromosome PAR"/>
</dbReference>
<sequence length="133" mass="15477">MRFFLIFIFLSTRFALPGRKIEDTPRISELYGRFYGRNVRLGEQITIGRELANSILSMKTDLGLASTHVSEEFAYDLEEFDGGEYHEDLESPVESIPAIVEDLMKKFKEKAKFDKSKLPKMTSFLPHRFGYFH</sequence>
<keyword evidence="1" id="KW-0732">Signal</keyword>
<evidence type="ECO:0000313" key="3">
    <source>
        <dbReference type="Proteomes" id="UP001158576"/>
    </source>
</evidence>
<evidence type="ECO:0000256" key="1">
    <source>
        <dbReference type="SAM" id="SignalP"/>
    </source>
</evidence>